<accession>A0A7Y0DWC9</accession>
<dbReference type="Proteomes" id="UP000570493">
    <property type="component" value="Unassembled WGS sequence"/>
</dbReference>
<sequence>MKTFFLLIVALLYSFPTLANKELAPSFITVFNEGSRIEVIDYLSDHMSKSRIETYGIDAHVGVFLNSQNTFGHLDVIKVLPPSNGNERIEVISNNNKFKYNLIINKEKDAPYKINYFTLQNSKPEHSSTRLISPKELAQELSSFINNLSIEDAFSGSVLVAKGNDVIFTGSVGYANRTWKIKNNIDTKFSLGSMNKMFTAIAALQLIEKGKLKFDDKLIQFVDKDWLPKGDSDSITIRQLLTHTSGLGNFFNDEFNKSNKEAYRNLDAYKPLISQSELLFVPGSRNRYSNSGMLMLGLVVEKVSGQSYYDYVQKHIYNKANMTNSGSFELDSVTANLASGYLKRMHSDQWVDSIYARAIKGSPAGGGFSSVEDLYQFAIALTEFRLLGKKLTEDAYTEKTQYNSAFWYGYGFSVSGEENNRVVGHGGAYLGVDSRLDIHLDSGFVVVILANQSDVVAPVRRKINELIRKYGS</sequence>
<dbReference type="InterPro" id="IPR012338">
    <property type="entry name" value="Beta-lactam/transpept-like"/>
</dbReference>
<evidence type="ECO:0000256" key="2">
    <source>
        <dbReference type="ARBA" id="ARBA00023136"/>
    </source>
</evidence>
<dbReference type="PANTHER" id="PTHR46825">
    <property type="entry name" value="D-ALANYL-D-ALANINE-CARBOXYPEPTIDASE/ENDOPEPTIDASE AMPH"/>
    <property type="match status" value="1"/>
</dbReference>
<keyword evidence="2" id="KW-0472">Membrane</keyword>
<organism evidence="5 6">
    <name type="scientific">Pseudoalteromonas arctica</name>
    <dbReference type="NCBI Taxonomy" id="394751"/>
    <lineage>
        <taxon>Bacteria</taxon>
        <taxon>Pseudomonadati</taxon>
        <taxon>Pseudomonadota</taxon>
        <taxon>Gammaproteobacteria</taxon>
        <taxon>Alteromonadales</taxon>
        <taxon>Pseudoalteromonadaceae</taxon>
        <taxon>Pseudoalteromonas</taxon>
    </lineage>
</organism>
<reference evidence="5" key="1">
    <citation type="submission" date="2020-04" db="EMBL/GenBank/DDBJ databases">
        <title>Genome Sequencing for Pseudoaltermonas arctica.</title>
        <authorList>
            <person name="Elkins N.S."/>
        </authorList>
    </citation>
    <scope>NUCLEOTIDE SEQUENCE [LARGE SCALE GENOMIC DNA]</scope>
    <source>
        <strain evidence="5">NEC-BIFX-2020_0012</strain>
    </source>
</reference>
<dbReference type="RefSeq" id="WP_169021632.1">
    <property type="nucleotide sequence ID" value="NZ_JABBMT010000057.1"/>
</dbReference>
<evidence type="ECO:0000259" key="4">
    <source>
        <dbReference type="Pfam" id="PF00144"/>
    </source>
</evidence>
<dbReference type="InterPro" id="IPR001466">
    <property type="entry name" value="Beta-lactam-related"/>
</dbReference>
<dbReference type="AlphaFoldDB" id="A0A7Y0DWC9"/>
<evidence type="ECO:0000256" key="3">
    <source>
        <dbReference type="SAM" id="SignalP"/>
    </source>
</evidence>
<evidence type="ECO:0000256" key="1">
    <source>
        <dbReference type="ARBA" id="ARBA00004370"/>
    </source>
</evidence>
<proteinExistence type="predicted"/>
<dbReference type="Pfam" id="PF00144">
    <property type="entry name" value="Beta-lactamase"/>
    <property type="match status" value="1"/>
</dbReference>
<keyword evidence="3" id="KW-0732">Signal</keyword>
<dbReference type="InterPro" id="IPR050491">
    <property type="entry name" value="AmpC-like"/>
</dbReference>
<evidence type="ECO:0000313" key="5">
    <source>
        <dbReference type="EMBL" id="NMM42738.1"/>
    </source>
</evidence>
<dbReference type="EMBL" id="JABBMT010000057">
    <property type="protein sequence ID" value="NMM42738.1"/>
    <property type="molecule type" value="Genomic_DNA"/>
</dbReference>
<protein>
    <submittedName>
        <fullName evidence="5">Beta-lactamase family protein</fullName>
    </submittedName>
</protein>
<dbReference type="PANTHER" id="PTHR46825:SF11">
    <property type="entry name" value="PENICILLIN-BINDING PROTEIN 4"/>
    <property type="match status" value="1"/>
</dbReference>
<feature type="chain" id="PRO_5031034972" evidence="3">
    <location>
        <begin position="20"/>
        <end position="472"/>
    </location>
</feature>
<feature type="domain" description="Beta-lactamase-related" evidence="4">
    <location>
        <begin position="155"/>
        <end position="455"/>
    </location>
</feature>
<comment type="subcellular location">
    <subcellularLocation>
        <location evidence="1">Membrane</location>
    </subcellularLocation>
</comment>
<gene>
    <name evidence="5" type="ORF">HHO47_18530</name>
</gene>
<keyword evidence="6" id="KW-1185">Reference proteome</keyword>
<evidence type="ECO:0000313" key="6">
    <source>
        <dbReference type="Proteomes" id="UP000570493"/>
    </source>
</evidence>
<name>A0A7Y0DWC9_9GAMM</name>
<dbReference type="SUPFAM" id="SSF56601">
    <property type="entry name" value="beta-lactamase/transpeptidase-like"/>
    <property type="match status" value="1"/>
</dbReference>
<comment type="caution">
    <text evidence="5">The sequence shown here is derived from an EMBL/GenBank/DDBJ whole genome shotgun (WGS) entry which is preliminary data.</text>
</comment>
<dbReference type="Gene3D" id="3.40.710.10">
    <property type="entry name" value="DD-peptidase/beta-lactamase superfamily"/>
    <property type="match status" value="1"/>
</dbReference>
<feature type="signal peptide" evidence="3">
    <location>
        <begin position="1"/>
        <end position="19"/>
    </location>
</feature>
<dbReference type="GO" id="GO:0016020">
    <property type="term" value="C:membrane"/>
    <property type="evidence" value="ECO:0007669"/>
    <property type="project" value="UniProtKB-SubCell"/>
</dbReference>